<keyword evidence="6" id="KW-0560">Oxidoreductase</keyword>
<evidence type="ECO:0000256" key="5">
    <source>
        <dbReference type="ARBA" id="ARBA00022827"/>
    </source>
</evidence>
<dbReference type="NCBIfam" id="TIGR01988">
    <property type="entry name" value="Ubi-OHases"/>
    <property type="match status" value="1"/>
</dbReference>
<evidence type="ECO:0000256" key="4">
    <source>
        <dbReference type="ARBA" id="ARBA00022630"/>
    </source>
</evidence>
<dbReference type="GO" id="GO:0004497">
    <property type="term" value="F:monooxygenase activity"/>
    <property type="evidence" value="ECO:0007669"/>
    <property type="project" value="UniProtKB-KW"/>
</dbReference>
<dbReference type="Proteomes" id="UP000295701">
    <property type="component" value="Unassembled WGS sequence"/>
</dbReference>
<dbReference type="InterPro" id="IPR036188">
    <property type="entry name" value="FAD/NAD-bd_sf"/>
</dbReference>
<comment type="pathway">
    <text evidence="2">Cofactor biosynthesis; ubiquinone biosynthesis.</text>
</comment>
<evidence type="ECO:0000256" key="6">
    <source>
        <dbReference type="ARBA" id="ARBA00023002"/>
    </source>
</evidence>
<dbReference type="OrthoDB" id="9796623at2"/>
<dbReference type="InterPro" id="IPR002938">
    <property type="entry name" value="FAD-bd"/>
</dbReference>
<dbReference type="GO" id="GO:0016705">
    <property type="term" value="F:oxidoreductase activity, acting on paired donors, with incorporation or reduction of molecular oxygen"/>
    <property type="evidence" value="ECO:0007669"/>
    <property type="project" value="InterPro"/>
</dbReference>
<dbReference type="GO" id="GO:0071949">
    <property type="term" value="F:FAD binding"/>
    <property type="evidence" value="ECO:0007669"/>
    <property type="project" value="InterPro"/>
</dbReference>
<organism evidence="9 10">
    <name type="scientific">Palleronia sediminis</name>
    <dbReference type="NCBI Taxonomy" id="2547833"/>
    <lineage>
        <taxon>Bacteria</taxon>
        <taxon>Pseudomonadati</taxon>
        <taxon>Pseudomonadota</taxon>
        <taxon>Alphaproteobacteria</taxon>
        <taxon>Rhodobacterales</taxon>
        <taxon>Roseobacteraceae</taxon>
        <taxon>Palleronia</taxon>
    </lineage>
</organism>
<evidence type="ECO:0000259" key="8">
    <source>
        <dbReference type="Pfam" id="PF01494"/>
    </source>
</evidence>
<dbReference type="Gene3D" id="3.50.50.60">
    <property type="entry name" value="FAD/NAD(P)-binding domain"/>
    <property type="match status" value="2"/>
</dbReference>
<accession>A0A4V3B9M0</accession>
<dbReference type="GO" id="GO:0006744">
    <property type="term" value="P:ubiquinone biosynthetic process"/>
    <property type="evidence" value="ECO:0007669"/>
    <property type="project" value="UniProtKB-UniPathway"/>
</dbReference>
<keyword evidence="4" id="KW-0285">Flavoprotein</keyword>
<dbReference type="Pfam" id="PF01494">
    <property type="entry name" value="FAD_binding_3"/>
    <property type="match status" value="1"/>
</dbReference>
<comment type="caution">
    <text evidence="9">The sequence shown here is derived from an EMBL/GenBank/DDBJ whole genome shotgun (WGS) entry which is preliminary data.</text>
</comment>
<dbReference type="InterPro" id="IPR051205">
    <property type="entry name" value="UbiH/COQ6_monooxygenase"/>
</dbReference>
<comment type="cofactor">
    <cofactor evidence="1">
        <name>FAD</name>
        <dbReference type="ChEBI" id="CHEBI:57692"/>
    </cofactor>
</comment>
<evidence type="ECO:0000256" key="2">
    <source>
        <dbReference type="ARBA" id="ARBA00004749"/>
    </source>
</evidence>
<keyword evidence="10" id="KW-1185">Reference proteome</keyword>
<reference evidence="9 10" key="1">
    <citation type="submission" date="2019-03" db="EMBL/GenBank/DDBJ databases">
        <title>Primorskyibacter sp. SS33 isolated from sediments.</title>
        <authorList>
            <person name="Xunke S."/>
        </authorList>
    </citation>
    <scope>NUCLEOTIDE SEQUENCE [LARGE SCALE GENOMIC DNA]</scope>
    <source>
        <strain evidence="9 10">SS33</strain>
    </source>
</reference>
<dbReference type="PANTHER" id="PTHR43876">
    <property type="entry name" value="UBIQUINONE BIOSYNTHESIS MONOOXYGENASE COQ6, MITOCHONDRIAL"/>
    <property type="match status" value="1"/>
</dbReference>
<evidence type="ECO:0000313" key="9">
    <source>
        <dbReference type="EMBL" id="TDL79789.1"/>
    </source>
</evidence>
<dbReference type="RefSeq" id="WP_133396513.1">
    <property type="nucleotide sequence ID" value="NZ_SNAA01000007.1"/>
</dbReference>
<protein>
    <submittedName>
        <fullName evidence="9">UbiH/UbiF family hydroxylase</fullName>
    </submittedName>
</protein>
<dbReference type="EMBL" id="SNAA01000007">
    <property type="protein sequence ID" value="TDL79789.1"/>
    <property type="molecule type" value="Genomic_DNA"/>
</dbReference>
<evidence type="ECO:0000256" key="3">
    <source>
        <dbReference type="ARBA" id="ARBA00005349"/>
    </source>
</evidence>
<keyword evidence="7" id="KW-0503">Monooxygenase</keyword>
<dbReference type="InterPro" id="IPR010971">
    <property type="entry name" value="UbiH/COQ6"/>
</dbReference>
<keyword evidence="5" id="KW-0274">FAD</keyword>
<dbReference type="PRINTS" id="PR00420">
    <property type="entry name" value="RNGMNOXGNASE"/>
</dbReference>
<dbReference type="PANTHER" id="PTHR43876:SF7">
    <property type="entry name" value="UBIQUINONE BIOSYNTHESIS MONOOXYGENASE COQ6, MITOCHONDRIAL"/>
    <property type="match status" value="1"/>
</dbReference>
<comment type="similarity">
    <text evidence="3">Belongs to the UbiH/COQ6 family.</text>
</comment>
<evidence type="ECO:0000256" key="1">
    <source>
        <dbReference type="ARBA" id="ARBA00001974"/>
    </source>
</evidence>
<dbReference type="UniPathway" id="UPA00232"/>
<evidence type="ECO:0000313" key="10">
    <source>
        <dbReference type="Proteomes" id="UP000295701"/>
    </source>
</evidence>
<name>A0A4V3B9M0_9RHOB</name>
<dbReference type="AlphaFoldDB" id="A0A4V3B9M0"/>
<proteinExistence type="inferred from homology"/>
<dbReference type="SUPFAM" id="SSF51905">
    <property type="entry name" value="FAD/NAD(P)-binding domain"/>
    <property type="match status" value="1"/>
</dbReference>
<feature type="domain" description="FAD-binding" evidence="8">
    <location>
        <begin position="5"/>
        <end position="343"/>
    </location>
</feature>
<gene>
    <name evidence="9" type="ORF">E2L08_07820</name>
</gene>
<sequence>MSDVDTDILISGAGIAGLILAALLARDGWRVLICDPSRPPEDADAQGSDLRSTAYLVGSRAVMERAAIWDALEPHAMPLDALRVMDSTGWPPRQTAARMFLPGDLGLESFGWNMANWRARAELARVLADAPGVDLRFGTGFASRLARDDAVLVRLTCGTRVRARLVVGADGRASPVRTACGIDARIARYGQKALAFSVTHLLPHEKVSTESYSAGGACVTVPLPDHEGQHASAVVWMNDGPRAEHLAALPADAFEAELAERVMHVLGPMRLATQIRSWPVVTQVAHRLTARRTALVAEAAHVMPPIGAQGLNTSIADIAALSDAISGRDPGSPEALAAYARARQGDIAARSRAIDLFNRVCRSHSRPVQAVRSVGLKAANDIVPLRRALMRAGLGGHVG</sequence>
<evidence type="ECO:0000256" key="7">
    <source>
        <dbReference type="ARBA" id="ARBA00023033"/>
    </source>
</evidence>